<organism evidence="2 3">
    <name type="scientific">Rhizoctonia solani</name>
    <dbReference type="NCBI Taxonomy" id="456999"/>
    <lineage>
        <taxon>Eukaryota</taxon>
        <taxon>Fungi</taxon>
        <taxon>Dikarya</taxon>
        <taxon>Basidiomycota</taxon>
        <taxon>Agaricomycotina</taxon>
        <taxon>Agaricomycetes</taxon>
        <taxon>Cantharellales</taxon>
        <taxon>Ceratobasidiaceae</taxon>
        <taxon>Rhizoctonia</taxon>
    </lineage>
</organism>
<accession>A0A8H3DGN1</accession>
<dbReference type="AlphaFoldDB" id="A0A8H3DGN1"/>
<reference evidence="2" key="1">
    <citation type="submission" date="2021-01" db="EMBL/GenBank/DDBJ databases">
        <authorList>
            <person name="Kaushik A."/>
        </authorList>
    </citation>
    <scope>NUCLEOTIDE SEQUENCE</scope>
    <source>
        <strain evidence="2">Type strain: AG8-Rh-89/</strain>
    </source>
</reference>
<evidence type="ECO:0000313" key="2">
    <source>
        <dbReference type="EMBL" id="CAE6525134.1"/>
    </source>
</evidence>
<sequence>MGRVSLKVVAAESRNGPNASGRVPQPPNTRAHRDALHSILIPPAQQLTYTSCPNQYEEKRRDQGVKEIVLMHDGFGGKGRQGYPALGQSTGQKTLTGLIERQYAVDSIVGSLAPNKILAQLFFVSARGLLQLRLSASPPTLQFGHDVIVQRLKVLELDLRTVIIEFIAVPPSKVGHQRSK</sequence>
<feature type="region of interest" description="Disordered" evidence="1">
    <location>
        <begin position="10"/>
        <end position="30"/>
    </location>
</feature>
<dbReference type="EMBL" id="CAJMWZ010006611">
    <property type="protein sequence ID" value="CAE6525134.1"/>
    <property type="molecule type" value="Genomic_DNA"/>
</dbReference>
<gene>
    <name evidence="2" type="ORF">RDB_LOCUS123055</name>
</gene>
<evidence type="ECO:0000313" key="3">
    <source>
        <dbReference type="Proteomes" id="UP000663850"/>
    </source>
</evidence>
<evidence type="ECO:0000256" key="1">
    <source>
        <dbReference type="SAM" id="MobiDB-lite"/>
    </source>
</evidence>
<dbReference type="Proteomes" id="UP000663850">
    <property type="component" value="Unassembled WGS sequence"/>
</dbReference>
<proteinExistence type="predicted"/>
<comment type="caution">
    <text evidence="2">The sequence shown here is derived from an EMBL/GenBank/DDBJ whole genome shotgun (WGS) entry which is preliminary data.</text>
</comment>
<name>A0A8H3DGN1_9AGAM</name>
<protein>
    <submittedName>
        <fullName evidence="2">Uncharacterized protein</fullName>
    </submittedName>
</protein>